<dbReference type="PANTHER" id="PTHR39339">
    <property type="entry name" value="SLR1444 PROTEIN"/>
    <property type="match status" value="1"/>
</dbReference>
<dbReference type="PANTHER" id="PTHR39339:SF1">
    <property type="entry name" value="CHAD DOMAIN-CONTAINING PROTEIN"/>
    <property type="match status" value="1"/>
</dbReference>
<comment type="caution">
    <text evidence="3">The sequence shown here is derived from an EMBL/GenBank/DDBJ whole genome shotgun (WGS) entry which is preliminary data.</text>
</comment>
<dbReference type="InterPro" id="IPR038186">
    <property type="entry name" value="CHAD_dom_sf"/>
</dbReference>
<dbReference type="EMBL" id="APNK01000023">
    <property type="protein sequence ID" value="KEZ76724.1"/>
    <property type="molecule type" value="Genomic_DNA"/>
</dbReference>
<accession>A0A084IJ40</accession>
<evidence type="ECO:0000256" key="1">
    <source>
        <dbReference type="SAM" id="MobiDB-lite"/>
    </source>
</evidence>
<sequence>MSSGRIKQQGAASTAEPGRPRPAVLRFAMSEPATRAAWRRARSLGYCEHVPRARALTRICFDTPAQALAHAGIVLRLEKQGKQWVQSVARRRPEYERTRIDSSIPVPEPSVALEHIVDEMLRDDIVRETRGQPLEPQYEAQLKRATGTLHADDGVTIEMTVETGRIAANGHAVPWHQAELELIEGEPVTLFRVAKALFPTDGLDLSRYSGDGTEPMLAALAAGETPTVPRKAEPVELPASADVDSAARRILRECQQQIARNIVVIQETTDIEGPHQLRIGLRRLRSALSVFKSAFPDAEIRRLRAEAQWLGAEVGRLRDLDAVMADVVCPEAEQFPDEPGFPDLIGSLEAAAAAGRTQLRKTLRTERVQAFGLDLIQLVETRDPTVGTDSDASPPAEMAIRRCANRALRKRWQKVLARGEEIEALTLEQRHALRKELKKIRYMVEFFEPLYPHGRVAPFLKRLKKLQTVFGALNDARVTQRVLDQRRPQAADEPAAVERAAGCVIGATRTRAMFDWRKARKHWARLGRAKPFWR</sequence>
<evidence type="ECO:0000259" key="2">
    <source>
        <dbReference type="PROSITE" id="PS51708"/>
    </source>
</evidence>
<feature type="compositionally biased region" description="Polar residues" evidence="1">
    <location>
        <begin position="1"/>
        <end position="12"/>
    </location>
</feature>
<dbReference type="SUPFAM" id="SSF55154">
    <property type="entry name" value="CYTH-like phosphatases"/>
    <property type="match status" value="1"/>
</dbReference>
<dbReference type="Gene3D" id="2.40.320.10">
    <property type="entry name" value="Hypothetical Protein Pfu-838710-001"/>
    <property type="match status" value="1"/>
</dbReference>
<evidence type="ECO:0000313" key="4">
    <source>
        <dbReference type="Proteomes" id="UP000028302"/>
    </source>
</evidence>
<evidence type="ECO:0000313" key="3">
    <source>
        <dbReference type="EMBL" id="KEZ76724.1"/>
    </source>
</evidence>
<keyword evidence="4" id="KW-1185">Reference proteome</keyword>
<feature type="region of interest" description="Disordered" evidence="1">
    <location>
        <begin position="1"/>
        <end position="22"/>
    </location>
</feature>
<dbReference type="PROSITE" id="PS51708">
    <property type="entry name" value="CHAD"/>
    <property type="match status" value="1"/>
</dbReference>
<dbReference type="eggNOG" id="COG5607">
    <property type="taxonomic scope" value="Bacteria"/>
</dbReference>
<dbReference type="STRING" id="1304275.C41B8_13350"/>
<gene>
    <name evidence="3" type="ORF">C41B8_13350</name>
</gene>
<proteinExistence type="predicted"/>
<dbReference type="InterPro" id="IPR033469">
    <property type="entry name" value="CYTH-like_dom_sf"/>
</dbReference>
<reference evidence="3 4" key="1">
    <citation type="submission" date="2013-03" db="EMBL/GenBank/DDBJ databases">
        <title>Salinisphaera hydrothermalis C41B8 Genome Sequencing.</title>
        <authorList>
            <person name="Li C."/>
            <person name="Lai Q."/>
            <person name="Shao Z."/>
        </authorList>
    </citation>
    <scope>NUCLEOTIDE SEQUENCE [LARGE SCALE GENOMIC DNA]</scope>
    <source>
        <strain evidence="3 4">C41B8</strain>
    </source>
</reference>
<feature type="domain" description="CHAD" evidence="2">
    <location>
        <begin position="240"/>
        <end position="521"/>
    </location>
</feature>
<dbReference type="InterPro" id="IPR007899">
    <property type="entry name" value="CHAD_dom"/>
</dbReference>
<name>A0A084IJ40_SALHC</name>
<protein>
    <submittedName>
        <fullName evidence="3">Adenylate cyclase</fullName>
    </submittedName>
</protein>
<dbReference type="eggNOG" id="COG3025">
    <property type="taxonomic scope" value="Bacteria"/>
</dbReference>
<organism evidence="3 4">
    <name type="scientific">Salinisphaera hydrothermalis (strain C41B8)</name>
    <dbReference type="NCBI Taxonomy" id="1304275"/>
    <lineage>
        <taxon>Bacteria</taxon>
        <taxon>Pseudomonadati</taxon>
        <taxon>Pseudomonadota</taxon>
        <taxon>Gammaproteobacteria</taxon>
        <taxon>Salinisphaerales</taxon>
        <taxon>Salinisphaeraceae</taxon>
        <taxon>Salinisphaera</taxon>
    </lineage>
</organism>
<dbReference type="PATRIC" id="fig|1304275.5.peg.2727"/>
<dbReference type="Gene3D" id="1.40.20.10">
    <property type="entry name" value="CHAD domain"/>
    <property type="match status" value="1"/>
</dbReference>
<dbReference type="Pfam" id="PF05235">
    <property type="entry name" value="CHAD"/>
    <property type="match status" value="1"/>
</dbReference>
<dbReference type="Proteomes" id="UP000028302">
    <property type="component" value="Unassembled WGS sequence"/>
</dbReference>
<dbReference type="SMART" id="SM00880">
    <property type="entry name" value="CHAD"/>
    <property type="match status" value="1"/>
</dbReference>
<dbReference type="AlphaFoldDB" id="A0A084IJ40"/>